<feature type="transmembrane region" description="Helical" evidence="1">
    <location>
        <begin position="12"/>
        <end position="30"/>
    </location>
</feature>
<accession>A0A3E5BRS0</accession>
<dbReference type="AlphaFoldDB" id="A0A3E5BRS0"/>
<keyword evidence="1" id="KW-0812">Transmembrane</keyword>
<proteinExistence type="predicted"/>
<comment type="caution">
    <text evidence="2">The sequence shown here is derived from an EMBL/GenBank/DDBJ whole genome shotgun (WGS) entry which is preliminary data.</text>
</comment>
<evidence type="ECO:0000313" key="2">
    <source>
        <dbReference type="EMBL" id="RGN40326.1"/>
    </source>
</evidence>
<feature type="transmembrane region" description="Helical" evidence="1">
    <location>
        <begin position="90"/>
        <end position="110"/>
    </location>
</feature>
<gene>
    <name evidence="2" type="ORF">DXB65_01455</name>
</gene>
<keyword evidence="1" id="KW-0472">Membrane</keyword>
<dbReference type="Proteomes" id="UP000260983">
    <property type="component" value="Unassembled WGS sequence"/>
</dbReference>
<name>A0A3E5BRS0_9BACE</name>
<keyword evidence="1" id="KW-1133">Transmembrane helix</keyword>
<dbReference type="RefSeq" id="WP_009130723.1">
    <property type="nucleotide sequence ID" value="NZ_CABKRN010000003.1"/>
</dbReference>
<feature type="transmembrane region" description="Helical" evidence="1">
    <location>
        <begin position="55"/>
        <end position="78"/>
    </location>
</feature>
<evidence type="ECO:0000313" key="3">
    <source>
        <dbReference type="Proteomes" id="UP000260983"/>
    </source>
</evidence>
<evidence type="ECO:0000256" key="1">
    <source>
        <dbReference type="SAM" id="Phobius"/>
    </source>
</evidence>
<organism evidence="2 3">
    <name type="scientific">Bacteroides oleiciplenus</name>
    <dbReference type="NCBI Taxonomy" id="626931"/>
    <lineage>
        <taxon>Bacteria</taxon>
        <taxon>Pseudomonadati</taxon>
        <taxon>Bacteroidota</taxon>
        <taxon>Bacteroidia</taxon>
        <taxon>Bacteroidales</taxon>
        <taxon>Bacteroidaceae</taxon>
        <taxon>Bacteroides</taxon>
    </lineage>
</organism>
<sequence length="161" mass="17709">MAKLSYRVSYYVLYVLFAAILVVLGIFYFGGDAQGDAVLVGVDPEMWQPAQTESLLYLMYGLFVLAVVAMVGAFILQFGSALKDNPVKALKSLLGLILMVVVMVIAWSMGSGEKMDIPGYDGSDNVPFWLKVTDMFLYTIYFLLGATVLAMLFSSIKKKLS</sequence>
<reference evidence="2 3" key="1">
    <citation type="submission" date="2018-08" db="EMBL/GenBank/DDBJ databases">
        <title>A genome reference for cultivated species of the human gut microbiota.</title>
        <authorList>
            <person name="Zou Y."/>
            <person name="Xue W."/>
            <person name="Luo G."/>
        </authorList>
    </citation>
    <scope>NUCLEOTIDE SEQUENCE [LARGE SCALE GENOMIC DNA]</scope>
    <source>
        <strain evidence="2 3">OM05-15BH</strain>
    </source>
</reference>
<feature type="transmembrane region" description="Helical" evidence="1">
    <location>
        <begin position="135"/>
        <end position="156"/>
    </location>
</feature>
<protein>
    <submittedName>
        <fullName evidence="2">Uncharacterized protein</fullName>
    </submittedName>
</protein>
<dbReference type="EMBL" id="QSUL01000001">
    <property type="protein sequence ID" value="RGN40326.1"/>
    <property type="molecule type" value="Genomic_DNA"/>
</dbReference>